<dbReference type="OrthoDB" id="1666796at2759"/>
<gene>
    <name evidence="8" type="ORF">G7K_2778-t1</name>
</gene>
<proteinExistence type="inferred from homology"/>
<feature type="transmembrane region" description="Helical" evidence="7">
    <location>
        <begin position="365"/>
        <end position="387"/>
    </location>
</feature>
<keyword evidence="5 7" id="KW-1133">Transmembrane helix</keyword>
<feature type="transmembrane region" description="Helical" evidence="7">
    <location>
        <begin position="335"/>
        <end position="359"/>
    </location>
</feature>
<dbReference type="STRING" id="698492.A0A0E9NFG7"/>
<reference evidence="8 9" key="1">
    <citation type="journal article" date="2011" name="J. Gen. Appl. Microbiol.">
        <title>Draft genome sequencing of the enigmatic yeast Saitoella complicata.</title>
        <authorList>
            <person name="Nishida H."/>
            <person name="Hamamoto M."/>
            <person name="Sugiyama J."/>
        </authorList>
    </citation>
    <scope>NUCLEOTIDE SEQUENCE [LARGE SCALE GENOMIC DNA]</scope>
    <source>
        <strain evidence="8 9">NRRL Y-17804</strain>
    </source>
</reference>
<dbReference type="GO" id="GO:0000329">
    <property type="term" value="C:fungal-type vacuole membrane"/>
    <property type="evidence" value="ECO:0007669"/>
    <property type="project" value="TreeGrafter"/>
</dbReference>
<feature type="signal peptide" evidence="7">
    <location>
        <begin position="1"/>
        <end position="18"/>
    </location>
</feature>
<dbReference type="GO" id="GO:0007034">
    <property type="term" value="P:vacuolar transport"/>
    <property type="evidence" value="ECO:0007669"/>
    <property type="project" value="TreeGrafter"/>
</dbReference>
<feature type="transmembrane region" description="Helical" evidence="7">
    <location>
        <begin position="599"/>
        <end position="623"/>
    </location>
</feature>
<organism evidence="8 9">
    <name type="scientific">Saitoella complicata (strain BCRC 22490 / CBS 7301 / JCM 7358 / NBRC 10748 / NRRL Y-17804)</name>
    <dbReference type="NCBI Taxonomy" id="698492"/>
    <lineage>
        <taxon>Eukaryota</taxon>
        <taxon>Fungi</taxon>
        <taxon>Dikarya</taxon>
        <taxon>Ascomycota</taxon>
        <taxon>Taphrinomycotina</taxon>
        <taxon>Taphrinomycotina incertae sedis</taxon>
        <taxon>Saitoella</taxon>
    </lineage>
</organism>
<name>A0A0E9NFG7_SAICN</name>
<keyword evidence="3 7" id="KW-0812">Transmembrane</keyword>
<comment type="caution">
    <text evidence="8">The sequence shown here is derived from an EMBL/GenBank/DDBJ whole genome shotgun (WGS) entry which is preliminary data.</text>
</comment>
<dbReference type="GO" id="GO:0072657">
    <property type="term" value="P:protein localization to membrane"/>
    <property type="evidence" value="ECO:0007669"/>
    <property type="project" value="TreeGrafter"/>
</dbReference>
<accession>A0A0E9NFG7</accession>
<evidence type="ECO:0000313" key="9">
    <source>
        <dbReference type="Proteomes" id="UP000033140"/>
    </source>
</evidence>
<dbReference type="RefSeq" id="XP_019023119.1">
    <property type="nucleotide sequence ID" value="XM_019170751.1"/>
</dbReference>
<evidence type="ECO:0000256" key="5">
    <source>
        <dbReference type="ARBA" id="ARBA00022989"/>
    </source>
</evidence>
<keyword evidence="6 7" id="KW-0472">Membrane</keyword>
<reference evidence="8 9" key="2">
    <citation type="journal article" date="2014" name="J. Gen. Appl. Microbiol.">
        <title>The early diverging ascomycetous budding yeast Saitoella complicata has three histone deacetylases belonging to the Clr6, Hos2, and Rpd3 lineages.</title>
        <authorList>
            <person name="Nishida H."/>
            <person name="Matsumoto T."/>
            <person name="Kondo S."/>
            <person name="Hamamoto M."/>
            <person name="Yoshikawa H."/>
        </authorList>
    </citation>
    <scope>NUCLEOTIDE SEQUENCE [LARGE SCALE GENOMIC DNA]</scope>
    <source>
        <strain evidence="8 9">NRRL Y-17804</strain>
    </source>
</reference>
<dbReference type="PANTHER" id="PTHR10766">
    <property type="entry name" value="TRANSMEMBRANE 9 SUPERFAMILY PROTEIN"/>
    <property type="match status" value="1"/>
</dbReference>
<dbReference type="Proteomes" id="UP000033140">
    <property type="component" value="Unassembled WGS sequence"/>
</dbReference>
<reference evidence="8 9" key="3">
    <citation type="journal article" date="2015" name="Genome Announc.">
        <title>Draft Genome Sequence of the Archiascomycetous Yeast Saitoella complicata.</title>
        <authorList>
            <person name="Yamauchi K."/>
            <person name="Kondo S."/>
            <person name="Hamamoto M."/>
            <person name="Takahashi Y."/>
            <person name="Ogura Y."/>
            <person name="Hayashi T."/>
            <person name="Nishida H."/>
        </authorList>
    </citation>
    <scope>NUCLEOTIDE SEQUENCE [LARGE SCALE GENOMIC DNA]</scope>
    <source>
        <strain evidence="8 9">NRRL Y-17804</strain>
    </source>
</reference>
<evidence type="ECO:0000256" key="4">
    <source>
        <dbReference type="ARBA" id="ARBA00022729"/>
    </source>
</evidence>
<keyword evidence="4 7" id="KW-0732">Signal</keyword>
<evidence type="ECO:0000256" key="6">
    <source>
        <dbReference type="ARBA" id="ARBA00023136"/>
    </source>
</evidence>
<dbReference type="AlphaFoldDB" id="A0A0E9NFG7"/>
<evidence type="ECO:0000256" key="3">
    <source>
        <dbReference type="ARBA" id="ARBA00022692"/>
    </source>
</evidence>
<dbReference type="GO" id="GO:0005768">
    <property type="term" value="C:endosome"/>
    <property type="evidence" value="ECO:0007669"/>
    <property type="project" value="TreeGrafter"/>
</dbReference>
<evidence type="ECO:0000256" key="2">
    <source>
        <dbReference type="ARBA" id="ARBA00005227"/>
    </source>
</evidence>
<evidence type="ECO:0000256" key="1">
    <source>
        <dbReference type="ARBA" id="ARBA00004141"/>
    </source>
</evidence>
<dbReference type="PANTHER" id="PTHR10766:SF111">
    <property type="entry name" value="TRANSMEMBRANE 9 SUPERFAMILY MEMBER 2"/>
    <property type="match status" value="1"/>
</dbReference>
<dbReference type="OMA" id="KVYYMFG"/>
<feature type="transmembrane region" description="Helical" evidence="7">
    <location>
        <begin position="407"/>
        <end position="427"/>
    </location>
</feature>
<feature type="transmembrane region" description="Helical" evidence="7">
    <location>
        <begin position="266"/>
        <end position="288"/>
    </location>
</feature>
<comment type="similarity">
    <text evidence="2 7">Belongs to the nonaspanin (TM9SF) (TC 9.A.2) family.</text>
</comment>
<sequence length="633" mass="70582">MRSGSVVGLLALAGVANAFYIPGTHPTNYDVGQEVPVTVNVLTPDTEGNSQTLKSLISYDYYHPSFHFCQPQGGPKRVSESLGSIIFGDRIQTSPFDVSMQTDTECYHLCTSTIPASDAKFVNDRIREDYKYNILVDGLPAARVKYDTLTETEYYSNGFELGEVIGADENGDGGVPHLNNHYEIIVEYHQIQDKYRVVGVIIQPESRAHRADPCAKTGEAVTPMILSEETDNQVDYTYSVRWQHSDTVWATRWDKYLHTSAPQIHWFSLINSAVIVAMLTALTAGTVIRALRHDFARYNALDFDSEDAMVQEDSGWKLIHGDVFRPPRRRMTLSVLLGSGAQLFFMTGATILFCALGFLSPQQRGGVGTFMVIVWTLCSFVSGYVSARTYRTLGGEAWKQNLVLTPLLVPGVVFGTFFLLNLFLVGAGSSGAVPFGTMVLIVALWFLISVPLSVAGSLLGFRQPPIAAPIKTNQIPRQIPEQVTYLKPIPSMMLAGILPFGAIFVELYFIMNSIWHHQAYYMFGFLFLCYGMMIVTCAAVTVLMSYFQLCSENYHWWWRSFFTAGATAFYIFINSLIYWATRLSFGGHNVTSSVLYLGYSLMISFLAFVLTGTIGFFSTYAFVRKIYGAIKVD</sequence>
<feature type="transmembrane region" description="Helical" evidence="7">
    <location>
        <begin position="494"/>
        <end position="515"/>
    </location>
</feature>
<evidence type="ECO:0000313" key="8">
    <source>
        <dbReference type="EMBL" id="GAO48607.1"/>
    </source>
</evidence>
<protein>
    <recommendedName>
        <fullName evidence="7">Transmembrane 9 superfamily member</fullName>
    </recommendedName>
</protein>
<feature type="chain" id="PRO_5007354848" description="Transmembrane 9 superfamily member" evidence="7">
    <location>
        <begin position="19"/>
        <end position="633"/>
    </location>
</feature>
<dbReference type="Pfam" id="PF02990">
    <property type="entry name" value="EMP70"/>
    <property type="match status" value="1"/>
</dbReference>
<evidence type="ECO:0000256" key="7">
    <source>
        <dbReference type="RuleBase" id="RU363079"/>
    </source>
</evidence>
<feature type="transmembrane region" description="Helical" evidence="7">
    <location>
        <begin position="556"/>
        <end position="579"/>
    </location>
</feature>
<feature type="transmembrane region" description="Helical" evidence="7">
    <location>
        <begin position="521"/>
        <end position="544"/>
    </location>
</feature>
<feature type="transmembrane region" description="Helical" evidence="7">
    <location>
        <begin position="439"/>
        <end position="461"/>
    </location>
</feature>
<comment type="subcellular location">
    <subcellularLocation>
        <location evidence="1">Membrane</location>
        <topology evidence="1">Multi-pass membrane protein</topology>
    </subcellularLocation>
</comment>
<keyword evidence="9" id="KW-1185">Reference proteome</keyword>
<dbReference type="InterPro" id="IPR004240">
    <property type="entry name" value="EMP70"/>
</dbReference>
<dbReference type="EMBL" id="BACD03000016">
    <property type="protein sequence ID" value="GAO48607.1"/>
    <property type="molecule type" value="Genomic_DNA"/>
</dbReference>